<name>A0ABU6VVK3_9FABA</name>
<gene>
    <name evidence="6" type="ORF">PIB30_091150</name>
</gene>
<keyword evidence="2" id="KW-0645">Protease</keyword>
<accession>A0ABU6VVK3</accession>
<protein>
    <recommendedName>
        <fullName evidence="5">Ubiquitin-like protease family profile domain-containing protein</fullName>
    </recommendedName>
</protein>
<evidence type="ECO:0000256" key="1">
    <source>
        <dbReference type="ARBA" id="ARBA00005234"/>
    </source>
</evidence>
<reference evidence="6 7" key="1">
    <citation type="journal article" date="2023" name="Plants (Basel)">
        <title>Bridging the Gap: Combining Genomics and Transcriptomics Approaches to Understand Stylosanthes scabra, an Orphan Legume from the Brazilian Caatinga.</title>
        <authorList>
            <person name="Ferreira-Neto J.R.C."/>
            <person name="da Silva M.D."/>
            <person name="Binneck E."/>
            <person name="de Melo N.F."/>
            <person name="da Silva R.H."/>
            <person name="de Melo A.L.T.M."/>
            <person name="Pandolfi V."/>
            <person name="Bustamante F.O."/>
            <person name="Brasileiro-Vidal A.C."/>
            <person name="Benko-Iseppon A.M."/>
        </authorList>
    </citation>
    <scope>NUCLEOTIDE SEQUENCE [LARGE SCALE GENOMIC DNA]</scope>
    <source>
        <tissue evidence="6">Leaves</tissue>
    </source>
</reference>
<proteinExistence type="inferred from homology"/>
<sequence length="550" mass="62912">ATPLHETGIPQSETVVELEPLPQDVIEAQLQHCNEVEERMLNKGHNDATPQHETGIPQSETVVELEPLPQDVIEAQLQHCNEVEERMLNKGQNDATPQHEAGIPEPQVEPQPQAHIPQSETVVELEPLPQDVIEAQLQHCNEVEERIEADIQVQACEEAEAQMQSSKHAHIQASKPEPVMQAILEVCRFVNNEVIEARVETAAVATGDVFDAPTFDLGIDDPNDFLETDNPVTPVAPVQVPMQEQNQITEDLKKKCVIWTLSKKKEIKYEIIFKLKGDLNYEGARSHFRSMREGKKIDITVITIMSLILNREPLNIFQNEVYIMPPDVLTTMFGIYKEKFTNPATNRPFLITECENMKEHLKLVDKQKLQTHPYIFAPVLYQEHWWMYILDVLHRRFYVVDSKKITCPSSDRRNMNRFAGNIIDQVMVYAGTSSLLLKETKTRPRQVSLFPRYIEINQQPNDYDCGTFVMKWMDVLDPTKLDESNPYPIDVWTTEELQGFRGEMILRMILSKENLYIDKAIEGANSIRIQKPSAALQSPFLQVSTGDLKS</sequence>
<feature type="region of interest" description="Disordered" evidence="4">
    <location>
        <begin position="91"/>
        <end position="112"/>
    </location>
</feature>
<evidence type="ECO:0000313" key="7">
    <source>
        <dbReference type="Proteomes" id="UP001341840"/>
    </source>
</evidence>
<dbReference type="SUPFAM" id="SSF54001">
    <property type="entry name" value="Cysteine proteinases"/>
    <property type="match status" value="1"/>
</dbReference>
<dbReference type="Gene3D" id="3.40.395.10">
    <property type="entry name" value="Adenoviral Proteinase, Chain A"/>
    <property type="match status" value="1"/>
</dbReference>
<dbReference type="InterPro" id="IPR038765">
    <property type="entry name" value="Papain-like_cys_pep_sf"/>
</dbReference>
<feature type="domain" description="Ubiquitin-like protease family profile" evidence="5">
    <location>
        <begin position="281"/>
        <end position="476"/>
    </location>
</feature>
<organism evidence="6 7">
    <name type="scientific">Stylosanthes scabra</name>
    <dbReference type="NCBI Taxonomy" id="79078"/>
    <lineage>
        <taxon>Eukaryota</taxon>
        <taxon>Viridiplantae</taxon>
        <taxon>Streptophyta</taxon>
        <taxon>Embryophyta</taxon>
        <taxon>Tracheophyta</taxon>
        <taxon>Spermatophyta</taxon>
        <taxon>Magnoliopsida</taxon>
        <taxon>eudicotyledons</taxon>
        <taxon>Gunneridae</taxon>
        <taxon>Pentapetalae</taxon>
        <taxon>rosids</taxon>
        <taxon>fabids</taxon>
        <taxon>Fabales</taxon>
        <taxon>Fabaceae</taxon>
        <taxon>Papilionoideae</taxon>
        <taxon>50 kb inversion clade</taxon>
        <taxon>dalbergioids sensu lato</taxon>
        <taxon>Dalbergieae</taxon>
        <taxon>Pterocarpus clade</taxon>
        <taxon>Stylosanthes</taxon>
    </lineage>
</organism>
<dbReference type="PROSITE" id="PS50600">
    <property type="entry name" value="ULP_PROTEASE"/>
    <property type="match status" value="1"/>
</dbReference>
<keyword evidence="3" id="KW-0378">Hydrolase</keyword>
<dbReference type="Pfam" id="PF02902">
    <property type="entry name" value="Peptidase_C48"/>
    <property type="match status" value="1"/>
</dbReference>
<comment type="similarity">
    <text evidence="1">Belongs to the peptidase C48 family.</text>
</comment>
<keyword evidence="7" id="KW-1185">Reference proteome</keyword>
<evidence type="ECO:0000259" key="5">
    <source>
        <dbReference type="PROSITE" id="PS50600"/>
    </source>
</evidence>
<evidence type="ECO:0000256" key="3">
    <source>
        <dbReference type="ARBA" id="ARBA00022801"/>
    </source>
</evidence>
<dbReference type="InterPro" id="IPR003653">
    <property type="entry name" value="Peptidase_C48_C"/>
</dbReference>
<comment type="caution">
    <text evidence="6">The sequence shown here is derived from an EMBL/GenBank/DDBJ whole genome shotgun (WGS) entry which is preliminary data.</text>
</comment>
<evidence type="ECO:0000256" key="2">
    <source>
        <dbReference type="ARBA" id="ARBA00022670"/>
    </source>
</evidence>
<dbReference type="EMBL" id="JASCZI010152837">
    <property type="protein sequence ID" value="MED6176743.1"/>
    <property type="molecule type" value="Genomic_DNA"/>
</dbReference>
<dbReference type="Proteomes" id="UP001341840">
    <property type="component" value="Unassembled WGS sequence"/>
</dbReference>
<evidence type="ECO:0000256" key="4">
    <source>
        <dbReference type="SAM" id="MobiDB-lite"/>
    </source>
</evidence>
<evidence type="ECO:0000313" key="6">
    <source>
        <dbReference type="EMBL" id="MED6176743.1"/>
    </source>
</evidence>
<feature type="non-terminal residue" evidence="6">
    <location>
        <position position="1"/>
    </location>
</feature>